<accession>L9KWD8</accession>
<dbReference type="AlphaFoldDB" id="L9KWD8"/>
<evidence type="ECO:0000313" key="1">
    <source>
        <dbReference type="EMBL" id="ELW66814.1"/>
    </source>
</evidence>
<reference evidence="2" key="2">
    <citation type="journal article" date="2013" name="Nat. Commun.">
        <title>Genome of the Chinese tree shrew.</title>
        <authorList>
            <person name="Fan Y."/>
            <person name="Huang Z.Y."/>
            <person name="Cao C.C."/>
            <person name="Chen C.S."/>
            <person name="Chen Y.X."/>
            <person name="Fan D.D."/>
            <person name="He J."/>
            <person name="Hou H.L."/>
            <person name="Hu L."/>
            <person name="Hu X.T."/>
            <person name="Jiang X.T."/>
            <person name="Lai R."/>
            <person name="Lang Y.S."/>
            <person name="Liang B."/>
            <person name="Liao S.G."/>
            <person name="Mu D."/>
            <person name="Ma Y.Y."/>
            <person name="Niu Y.Y."/>
            <person name="Sun X.Q."/>
            <person name="Xia J.Q."/>
            <person name="Xiao J."/>
            <person name="Xiong Z.Q."/>
            <person name="Xu L."/>
            <person name="Yang L."/>
            <person name="Zhang Y."/>
            <person name="Zhao W."/>
            <person name="Zhao X.D."/>
            <person name="Zheng Y.T."/>
            <person name="Zhou J.M."/>
            <person name="Zhu Y.B."/>
            <person name="Zhang G.J."/>
            <person name="Wang J."/>
            <person name="Yao Y.G."/>
        </authorList>
    </citation>
    <scope>NUCLEOTIDE SEQUENCE [LARGE SCALE GENOMIC DNA]</scope>
</reference>
<gene>
    <name evidence="1" type="ORF">TREES_T100000390</name>
</gene>
<protein>
    <submittedName>
        <fullName evidence="1">Uncharacterized protein</fullName>
    </submittedName>
</protein>
<sequence>MEAIMVMEYGGSTYSICFRDKGDEGIKLLLCLCKNSSAYAFSIMTSQTTCPSCRSVLTHTQCSVFIKNEWIQVYLGLRSMQVT</sequence>
<dbReference type="EMBL" id="KB320637">
    <property type="protein sequence ID" value="ELW66814.1"/>
    <property type="molecule type" value="Genomic_DNA"/>
</dbReference>
<proteinExistence type="predicted"/>
<reference evidence="2" key="1">
    <citation type="submission" date="2012-07" db="EMBL/GenBank/DDBJ databases">
        <title>Genome of the Chinese tree shrew, a rising model animal genetically related to primates.</title>
        <authorList>
            <person name="Zhang G."/>
            <person name="Fan Y."/>
            <person name="Yao Y."/>
            <person name="Huang Z."/>
        </authorList>
    </citation>
    <scope>NUCLEOTIDE SEQUENCE [LARGE SCALE GENOMIC DNA]</scope>
</reference>
<dbReference type="InParanoid" id="L9KWD8"/>
<evidence type="ECO:0000313" key="2">
    <source>
        <dbReference type="Proteomes" id="UP000011518"/>
    </source>
</evidence>
<organism evidence="1 2">
    <name type="scientific">Tupaia chinensis</name>
    <name type="common">Chinese tree shrew</name>
    <name type="synonym">Tupaia belangeri chinensis</name>
    <dbReference type="NCBI Taxonomy" id="246437"/>
    <lineage>
        <taxon>Eukaryota</taxon>
        <taxon>Metazoa</taxon>
        <taxon>Chordata</taxon>
        <taxon>Craniata</taxon>
        <taxon>Vertebrata</taxon>
        <taxon>Euteleostomi</taxon>
        <taxon>Mammalia</taxon>
        <taxon>Eutheria</taxon>
        <taxon>Euarchontoglires</taxon>
        <taxon>Scandentia</taxon>
        <taxon>Tupaiidae</taxon>
        <taxon>Tupaia</taxon>
    </lineage>
</organism>
<name>L9KWD8_TUPCH</name>
<keyword evidence="2" id="KW-1185">Reference proteome</keyword>
<dbReference type="Proteomes" id="UP000011518">
    <property type="component" value="Unassembled WGS sequence"/>
</dbReference>